<reference evidence="2" key="2">
    <citation type="journal article" date="2015" name="Data Brief">
        <title>Shoot transcriptome of the giant reed, Arundo donax.</title>
        <authorList>
            <person name="Barrero R.A."/>
            <person name="Guerrero F.D."/>
            <person name="Moolhuijzen P."/>
            <person name="Goolsby J.A."/>
            <person name="Tidwell J."/>
            <person name="Bellgard S.E."/>
            <person name="Bellgard M.I."/>
        </authorList>
    </citation>
    <scope>NUCLEOTIDE SEQUENCE</scope>
    <source>
        <tissue evidence="2">Shoot tissue taken approximately 20 cm above the soil surface</tissue>
    </source>
</reference>
<accession>A0A0A9A8S7</accession>
<reference evidence="2" key="1">
    <citation type="submission" date="2014-09" db="EMBL/GenBank/DDBJ databases">
        <authorList>
            <person name="Magalhaes I.L.F."/>
            <person name="Oliveira U."/>
            <person name="Santos F.R."/>
            <person name="Vidigal T.H.D.A."/>
            <person name="Brescovit A.D."/>
            <person name="Santos A.J."/>
        </authorList>
    </citation>
    <scope>NUCLEOTIDE SEQUENCE</scope>
    <source>
        <tissue evidence="2">Shoot tissue taken approximately 20 cm above the soil surface</tissue>
    </source>
</reference>
<feature type="chain" id="PRO_5002060171" evidence="1">
    <location>
        <begin position="23"/>
        <end position="88"/>
    </location>
</feature>
<sequence>MIDLRLPSSASNLLCLWPQCLGLAILESAKVPQNFDFPSAPIWSHRDQIASACICTCRSRCCRALAPFSNGFSCSIQTMNCRCLEIII</sequence>
<keyword evidence="1" id="KW-0732">Signal</keyword>
<name>A0A0A9A8S7_ARUDO</name>
<evidence type="ECO:0000313" key="2">
    <source>
        <dbReference type="EMBL" id="JAD46348.1"/>
    </source>
</evidence>
<dbReference type="EMBL" id="GBRH01251547">
    <property type="protein sequence ID" value="JAD46348.1"/>
    <property type="molecule type" value="Transcribed_RNA"/>
</dbReference>
<evidence type="ECO:0000256" key="1">
    <source>
        <dbReference type="SAM" id="SignalP"/>
    </source>
</evidence>
<feature type="signal peptide" evidence="1">
    <location>
        <begin position="1"/>
        <end position="22"/>
    </location>
</feature>
<proteinExistence type="predicted"/>
<protein>
    <submittedName>
        <fullName evidence="2">Uncharacterized protein</fullName>
    </submittedName>
</protein>
<organism evidence="2">
    <name type="scientific">Arundo donax</name>
    <name type="common">Giant reed</name>
    <name type="synonym">Donax arundinaceus</name>
    <dbReference type="NCBI Taxonomy" id="35708"/>
    <lineage>
        <taxon>Eukaryota</taxon>
        <taxon>Viridiplantae</taxon>
        <taxon>Streptophyta</taxon>
        <taxon>Embryophyta</taxon>
        <taxon>Tracheophyta</taxon>
        <taxon>Spermatophyta</taxon>
        <taxon>Magnoliopsida</taxon>
        <taxon>Liliopsida</taxon>
        <taxon>Poales</taxon>
        <taxon>Poaceae</taxon>
        <taxon>PACMAD clade</taxon>
        <taxon>Arundinoideae</taxon>
        <taxon>Arundineae</taxon>
        <taxon>Arundo</taxon>
    </lineage>
</organism>
<dbReference type="AlphaFoldDB" id="A0A0A9A8S7"/>